<dbReference type="InterPro" id="IPR036439">
    <property type="entry name" value="Dockerin_dom_sf"/>
</dbReference>
<organism evidence="2 3">
    <name type="scientific">Adhaeretor mobilis</name>
    <dbReference type="NCBI Taxonomy" id="1930276"/>
    <lineage>
        <taxon>Bacteria</taxon>
        <taxon>Pseudomonadati</taxon>
        <taxon>Planctomycetota</taxon>
        <taxon>Planctomycetia</taxon>
        <taxon>Pirellulales</taxon>
        <taxon>Lacipirellulaceae</taxon>
        <taxon>Adhaeretor</taxon>
    </lineage>
</organism>
<dbReference type="OrthoDB" id="281927at2"/>
<evidence type="ECO:0000313" key="2">
    <source>
        <dbReference type="EMBL" id="QDS96765.1"/>
    </source>
</evidence>
<keyword evidence="3" id="KW-1185">Reference proteome</keyword>
<protein>
    <submittedName>
        <fullName evidence="2">Uncharacterized protein</fullName>
    </submittedName>
</protein>
<feature type="chain" id="PRO_5022075841" evidence="1">
    <location>
        <begin position="22"/>
        <end position="300"/>
    </location>
</feature>
<feature type="signal peptide" evidence="1">
    <location>
        <begin position="1"/>
        <end position="21"/>
    </location>
</feature>
<dbReference type="GO" id="GO:0000272">
    <property type="term" value="P:polysaccharide catabolic process"/>
    <property type="evidence" value="ECO:0007669"/>
    <property type="project" value="InterPro"/>
</dbReference>
<keyword evidence="1" id="KW-0732">Signal</keyword>
<sequence precursor="true">MNRNRPLLLVCWLAVASTSIAHESPIDIRVDSQTGQLTTFSNNGLGMLRLLNGELYAEAPGFGVQFSANGLAAGTELELEAIGRPLFWDGTDVTSTTAVLTLENPEFDGFNVPVESEVIEYTLSANSQRQVGMTWGVYPGGNFWDAHGYYTMPIAGAVPGIYAMPVRLQAVGYQRSESLLIPLAYDPFGEWQLSEQIAAVDLLRQELVTLGVADFNNDLSVDGADLLQWQQQYGSTGPTLTADGNDDDLVDGFDLMYWQQQHGTVTQTTANVISAAVPEPGCSILFLLTLVSGSRVRTRR</sequence>
<gene>
    <name evidence="2" type="ORF">HG15A2_00230</name>
</gene>
<name>A0A517MPF4_9BACT</name>
<dbReference type="Proteomes" id="UP000319852">
    <property type="component" value="Chromosome"/>
</dbReference>
<dbReference type="RefSeq" id="WP_145056639.1">
    <property type="nucleotide sequence ID" value="NZ_CP036263.1"/>
</dbReference>
<dbReference type="Gene3D" id="1.10.1330.10">
    <property type="entry name" value="Dockerin domain"/>
    <property type="match status" value="1"/>
</dbReference>
<dbReference type="AlphaFoldDB" id="A0A517MPF4"/>
<proteinExistence type="predicted"/>
<accession>A0A517MPF4</accession>
<reference evidence="2 3" key="1">
    <citation type="submission" date="2019-02" db="EMBL/GenBank/DDBJ databases">
        <title>Deep-cultivation of Planctomycetes and their phenomic and genomic characterization uncovers novel biology.</title>
        <authorList>
            <person name="Wiegand S."/>
            <person name="Jogler M."/>
            <person name="Boedeker C."/>
            <person name="Pinto D."/>
            <person name="Vollmers J."/>
            <person name="Rivas-Marin E."/>
            <person name="Kohn T."/>
            <person name="Peeters S.H."/>
            <person name="Heuer A."/>
            <person name="Rast P."/>
            <person name="Oberbeckmann S."/>
            <person name="Bunk B."/>
            <person name="Jeske O."/>
            <person name="Meyerdierks A."/>
            <person name="Storesund J.E."/>
            <person name="Kallscheuer N."/>
            <person name="Luecker S."/>
            <person name="Lage O.M."/>
            <person name="Pohl T."/>
            <person name="Merkel B.J."/>
            <person name="Hornburger P."/>
            <person name="Mueller R.-W."/>
            <person name="Bruemmer F."/>
            <person name="Labrenz M."/>
            <person name="Spormann A.M."/>
            <person name="Op den Camp H."/>
            <person name="Overmann J."/>
            <person name="Amann R."/>
            <person name="Jetten M.S.M."/>
            <person name="Mascher T."/>
            <person name="Medema M.H."/>
            <person name="Devos D.P."/>
            <person name="Kaster A.-K."/>
            <person name="Ovreas L."/>
            <person name="Rohde M."/>
            <person name="Galperin M.Y."/>
            <person name="Jogler C."/>
        </authorList>
    </citation>
    <scope>NUCLEOTIDE SEQUENCE [LARGE SCALE GENOMIC DNA]</scope>
    <source>
        <strain evidence="2 3">HG15A2</strain>
    </source>
</reference>
<dbReference type="EMBL" id="CP036263">
    <property type="protein sequence ID" value="QDS96765.1"/>
    <property type="molecule type" value="Genomic_DNA"/>
</dbReference>
<evidence type="ECO:0000313" key="3">
    <source>
        <dbReference type="Proteomes" id="UP000319852"/>
    </source>
</evidence>
<dbReference type="KEGG" id="amob:HG15A2_00230"/>
<evidence type="ECO:0000256" key="1">
    <source>
        <dbReference type="SAM" id="SignalP"/>
    </source>
</evidence>